<evidence type="ECO:0000256" key="5">
    <source>
        <dbReference type="ARBA" id="ARBA00013035"/>
    </source>
</evidence>
<reference evidence="17 18" key="1">
    <citation type="submission" date="2024-02" db="EMBL/GenBank/DDBJ databases">
        <title>New especies of Spiribacter isolated from saline water.</title>
        <authorList>
            <person name="Leon M.J."/>
            <person name="De La Haba R."/>
            <person name="Sanchez-Porro C."/>
            <person name="Ventosa A."/>
        </authorList>
    </citation>
    <scope>NUCLEOTIDE SEQUENCE [LARGE SCALE GENOMIC DNA]</scope>
    <source>
        <strain evidence="18">ag22IC6-196</strain>
    </source>
</reference>
<evidence type="ECO:0000256" key="1">
    <source>
        <dbReference type="ARBA" id="ARBA00001772"/>
    </source>
</evidence>
<comment type="subcellular location">
    <subcellularLocation>
        <location evidence="3">Periplasm</location>
    </subcellularLocation>
</comment>
<keyword evidence="10" id="KW-0574">Periplasm</keyword>
<evidence type="ECO:0000256" key="15">
    <source>
        <dbReference type="SAM" id="SignalP"/>
    </source>
</evidence>
<evidence type="ECO:0000313" key="17">
    <source>
        <dbReference type="EMBL" id="MEX0372350.1"/>
    </source>
</evidence>
<keyword evidence="13" id="KW-0346">Stress response</keyword>
<feature type="domain" description="PDZ" evidence="16">
    <location>
        <begin position="400"/>
        <end position="476"/>
    </location>
</feature>
<gene>
    <name evidence="17" type="ORF">V6X51_02740</name>
</gene>
<evidence type="ECO:0000256" key="3">
    <source>
        <dbReference type="ARBA" id="ARBA00004418"/>
    </source>
</evidence>
<comment type="catalytic activity">
    <reaction evidence="1">
        <text>Acts on substrates that are at least partially unfolded. The cleavage site P1 residue is normally between a pair of hydrophobic residues, such as Val-|-Val.</text>
        <dbReference type="EC" id="3.4.21.107"/>
    </reaction>
</comment>
<evidence type="ECO:0000256" key="12">
    <source>
        <dbReference type="ARBA" id="ARBA00022825"/>
    </source>
</evidence>
<dbReference type="Pfam" id="PF13365">
    <property type="entry name" value="Trypsin_2"/>
    <property type="match status" value="1"/>
</dbReference>
<keyword evidence="12" id="KW-0720">Serine protease</keyword>
<accession>A0ABV3RVZ9</accession>
<comment type="similarity">
    <text evidence="4">Belongs to the peptidase S1C family.</text>
</comment>
<dbReference type="InterPro" id="IPR001940">
    <property type="entry name" value="Peptidase_S1C"/>
</dbReference>
<evidence type="ECO:0000256" key="4">
    <source>
        <dbReference type="ARBA" id="ARBA00010541"/>
    </source>
</evidence>
<name>A0ABV3RVZ9_9GAMM</name>
<evidence type="ECO:0000256" key="7">
    <source>
        <dbReference type="ARBA" id="ARBA00022670"/>
    </source>
</evidence>
<evidence type="ECO:0000259" key="16">
    <source>
        <dbReference type="PROSITE" id="PS50106"/>
    </source>
</evidence>
<keyword evidence="8 15" id="KW-0732">Signal</keyword>
<dbReference type="InterPro" id="IPR036034">
    <property type="entry name" value="PDZ_sf"/>
</dbReference>
<dbReference type="RefSeq" id="WP_367951074.1">
    <property type="nucleotide sequence ID" value="NZ_JBAKFG010000001.1"/>
</dbReference>
<comment type="function">
    <text evidence="2">Might be efficient in the degradation of transiently denatured and unfolded proteins which accumulate in the periplasm following stress conditions.</text>
</comment>
<dbReference type="Pfam" id="PF13180">
    <property type="entry name" value="PDZ_2"/>
    <property type="match status" value="2"/>
</dbReference>
<evidence type="ECO:0000256" key="8">
    <source>
        <dbReference type="ARBA" id="ARBA00022729"/>
    </source>
</evidence>
<evidence type="ECO:0000313" key="18">
    <source>
        <dbReference type="Proteomes" id="UP001556636"/>
    </source>
</evidence>
<evidence type="ECO:0000256" key="6">
    <source>
        <dbReference type="ARBA" id="ARBA00013958"/>
    </source>
</evidence>
<dbReference type="PANTHER" id="PTHR22939">
    <property type="entry name" value="SERINE PROTEASE FAMILY S1C HTRA-RELATED"/>
    <property type="match status" value="1"/>
</dbReference>
<feature type="domain" description="PDZ" evidence="16">
    <location>
        <begin position="266"/>
        <end position="335"/>
    </location>
</feature>
<evidence type="ECO:0000256" key="14">
    <source>
        <dbReference type="ARBA" id="ARBA00032850"/>
    </source>
</evidence>
<feature type="signal peptide" evidence="15">
    <location>
        <begin position="1"/>
        <end position="31"/>
    </location>
</feature>
<dbReference type="EMBL" id="JBAKFG010000001">
    <property type="protein sequence ID" value="MEX0372350.1"/>
    <property type="molecule type" value="Genomic_DNA"/>
</dbReference>
<dbReference type="Gene3D" id="2.30.42.60">
    <property type="match status" value="1"/>
</dbReference>
<dbReference type="InterPro" id="IPR009003">
    <property type="entry name" value="Peptidase_S1_PA"/>
</dbReference>
<evidence type="ECO:0000256" key="11">
    <source>
        <dbReference type="ARBA" id="ARBA00022801"/>
    </source>
</evidence>
<dbReference type="EC" id="3.4.21.107" evidence="5"/>
<protein>
    <recommendedName>
        <fullName evidence="6">Probable periplasmic serine endoprotease DegP-like</fullName>
        <ecNumber evidence="5">3.4.21.107</ecNumber>
    </recommendedName>
    <alternativeName>
        <fullName evidence="14">Protease Do</fullName>
    </alternativeName>
</protein>
<evidence type="ECO:0000256" key="10">
    <source>
        <dbReference type="ARBA" id="ARBA00022764"/>
    </source>
</evidence>
<dbReference type="SUPFAM" id="SSF50156">
    <property type="entry name" value="PDZ domain-like"/>
    <property type="match status" value="2"/>
</dbReference>
<evidence type="ECO:0000256" key="2">
    <source>
        <dbReference type="ARBA" id="ARBA00002610"/>
    </source>
</evidence>
<dbReference type="PROSITE" id="PS50106">
    <property type="entry name" value="PDZ"/>
    <property type="match status" value="2"/>
</dbReference>
<dbReference type="PANTHER" id="PTHR22939:SF130">
    <property type="entry name" value="PERIPLASMIC SERINE ENDOPROTEASE DEGP-LIKE-RELATED"/>
    <property type="match status" value="1"/>
</dbReference>
<dbReference type="InterPro" id="IPR001478">
    <property type="entry name" value="PDZ"/>
</dbReference>
<dbReference type="Gene3D" id="2.40.10.120">
    <property type="match status" value="1"/>
</dbReference>
<keyword evidence="18" id="KW-1185">Reference proteome</keyword>
<evidence type="ECO:0000256" key="9">
    <source>
        <dbReference type="ARBA" id="ARBA00022737"/>
    </source>
</evidence>
<dbReference type="SUPFAM" id="SSF50494">
    <property type="entry name" value="Trypsin-like serine proteases"/>
    <property type="match status" value="1"/>
</dbReference>
<organism evidence="17 18">
    <name type="scientific">Spiribacter roseus</name>
    <dbReference type="NCBI Taxonomy" id="1855875"/>
    <lineage>
        <taxon>Bacteria</taxon>
        <taxon>Pseudomonadati</taxon>
        <taxon>Pseudomonadota</taxon>
        <taxon>Gammaproteobacteria</taxon>
        <taxon>Chromatiales</taxon>
        <taxon>Ectothiorhodospiraceae</taxon>
        <taxon>Spiribacter</taxon>
    </lineage>
</organism>
<dbReference type="CDD" id="cd10839">
    <property type="entry name" value="cpPDZ1_DegP-like"/>
    <property type="match status" value="1"/>
</dbReference>
<proteinExistence type="inferred from homology"/>
<feature type="chain" id="PRO_5046869110" description="Probable periplasmic serine endoprotease DegP-like" evidence="15">
    <location>
        <begin position="32"/>
        <end position="486"/>
    </location>
</feature>
<dbReference type="Proteomes" id="UP001556636">
    <property type="component" value="Unassembled WGS sequence"/>
</dbReference>
<dbReference type="InterPro" id="IPR011782">
    <property type="entry name" value="Pept_S1C_Do"/>
</dbReference>
<keyword evidence="7" id="KW-0645">Protease</keyword>
<keyword evidence="11" id="KW-0378">Hydrolase</keyword>
<keyword evidence="9" id="KW-0677">Repeat</keyword>
<dbReference type="SMART" id="SM00228">
    <property type="entry name" value="PDZ"/>
    <property type="match status" value="2"/>
</dbReference>
<evidence type="ECO:0000256" key="13">
    <source>
        <dbReference type="ARBA" id="ARBA00023016"/>
    </source>
</evidence>
<dbReference type="NCBIfam" id="TIGR02037">
    <property type="entry name" value="degP_htrA_DO"/>
    <property type="match status" value="1"/>
</dbReference>
<dbReference type="Gene3D" id="2.30.42.10">
    <property type="match status" value="1"/>
</dbReference>
<dbReference type="PRINTS" id="PR00834">
    <property type="entry name" value="PROTEASES2C"/>
</dbReference>
<sequence length="486" mass="51506">MTLLRSISRGTRRGAMALMAVTMLAAPGVGAQNLPDFTDMVRENSPAVVNISTTQAQPEGRARMPDVPGMPDPEDLPEGHPFRDFMDRFMDDEGPEQAPPRRDARSLGSGFIISEDGYILTNNHVVEDASEIIVRLNDRRQMTAELVGADDRADLALLKVDGEDMPTVETGQSSEVEVGEWVLAIGAPFGFEYSVTAGIISAKQRSLPMENYIPFLQTDVAINPGNSGGPLFNLDGEVIGVNSHIYSRSGGFQGISFAIPIELAMDVADQLRDGGEVSRAWLGVVIQDVTRDLAESFGMDRPEGALIAQVLPDSPAAAAGIEPGDVVLEFDGNDVATSGALPPIVGQATVGSTVPVVVMRDGERQTLEVTLAELPDDAGQRGGGSPQTEPGAFEELGLMLQPLTAERRDALGLEPDVDGLVVAGVDGGPAAEAGIEPGDVIARVNRSPVEGVEAFREIIAGMESGRRVPLLVLRDGSQRFLALRIP</sequence>
<comment type="caution">
    <text evidence="17">The sequence shown here is derived from an EMBL/GenBank/DDBJ whole genome shotgun (WGS) entry which is preliminary data.</text>
</comment>